<dbReference type="Gene3D" id="3.30.360.10">
    <property type="entry name" value="Dihydrodipicolinate Reductase, domain 2"/>
    <property type="match status" value="1"/>
</dbReference>
<dbReference type="GO" id="GO:0016491">
    <property type="term" value="F:oxidoreductase activity"/>
    <property type="evidence" value="ECO:0007669"/>
    <property type="project" value="UniProtKB-KW"/>
</dbReference>
<dbReference type="SUPFAM" id="SSF51735">
    <property type="entry name" value="NAD(P)-binding Rossmann-fold domains"/>
    <property type="match status" value="1"/>
</dbReference>
<dbReference type="Gene3D" id="3.40.50.720">
    <property type="entry name" value="NAD(P)-binding Rossmann-like Domain"/>
    <property type="match status" value="1"/>
</dbReference>
<dbReference type="SUPFAM" id="SSF55347">
    <property type="entry name" value="Glyceraldehyde-3-phosphate dehydrogenase-like, C-terminal domain"/>
    <property type="match status" value="1"/>
</dbReference>
<feature type="compositionally biased region" description="Acidic residues" evidence="2">
    <location>
        <begin position="376"/>
        <end position="399"/>
    </location>
</feature>
<feature type="region of interest" description="Disordered" evidence="2">
    <location>
        <begin position="366"/>
        <end position="399"/>
    </location>
</feature>
<keyword evidence="5" id="KW-1185">Reference proteome</keyword>
<reference evidence="4 5" key="1">
    <citation type="journal article" date="2019" name="Int. J. Syst. Evol. Microbiol.">
        <title>The Global Catalogue of Microorganisms (GCM) 10K type strain sequencing project: providing services to taxonomists for standard genome sequencing and annotation.</title>
        <authorList>
            <consortium name="The Broad Institute Genomics Platform"/>
            <consortium name="The Broad Institute Genome Sequencing Center for Infectious Disease"/>
            <person name="Wu L."/>
            <person name="Ma J."/>
        </authorList>
    </citation>
    <scope>NUCLEOTIDE SEQUENCE [LARGE SCALE GENOMIC DNA]</scope>
    <source>
        <strain evidence="4 5">CGMCC 1.12543</strain>
    </source>
</reference>
<proteinExistence type="predicted"/>
<sequence>MGKRVAIIGTGADPEKKDRTGFAMAYRHAPGYLRLDDCDLVACADIVPENARAFADNFDIPQTNVYEDYEEMLAEEDLDIVSVCVPAAFHADIVVGSAESGEVDAIHCEKPMATTWADCKRMVDTCDRHNVQLTIDNQRRFGTPFRKAKELLDDGEIGDLVRIEWSEDNLFDAGVHTFDLCRYYTDDEPVDWVLSGIDFSEENVWFGTHNENHGLSQWKYDNGVYGLAATGDGMDMVGCYFRLVGERGVIELGVEDGPALRYRTDGGKWKTVKTTDSIHGPAYSRPRAGARLVARRLPVVSDRTFDKTTFYERAIEEVVNALDEGREPEISGANALAGTELVYASWESSRRRGRVQLPLDIDDNPLVEMIEARNDDGDDEGDEASEGQDESAEEAEASD</sequence>
<dbReference type="RefSeq" id="WP_247416424.1">
    <property type="nucleotide sequence ID" value="NZ_JALLGW010000001.1"/>
</dbReference>
<evidence type="ECO:0000259" key="3">
    <source>
        <dbReference type="Pfam" id="PF01408"/>
    </source>
</evidence>
<dbReference type="Pfam" id="PF01408">
    <property type="entry name" value="GFO_IDH_MocA"/>
    <property type="match status" value="1"/>
</dbReference>
<feature type="domain" description="Gfo/Idh/MocA-like oxidoreductase N-terminal" evidence="3">
    <location>
        <begin position="4"/>
        <end position="135"/>
    </location>
</feature>
<organism evidence="4 5">
    <name type="scientific">Halomarina salina</name>
    <dbReference type="NCBI Taxonomy" id="1872699"/>
    <lineage>
        <taxon>Archaea</taxon>
        <taxon>Methanobacteriati</taxon>
        <taxon>Methanobacteriota</taxon>
        <taxon>Stenosarchaea group</taxon>
        <taxon>Halobacteria</taxon>
        <taxon>Halobacteriales</taxon>
        <taxon>Natronomonadaceae</taxon>
        <taxon>Halomarina</taxon>
    </lineage>
</organism>
<accession>A0ABD5RQC2</accession>
<dbReference type="EMBL" id="JBHSQH010000001">
    <property type="protein sequence ID" value="MFC5972711.1"/>
    <property type="molecule type" value="Genomic_DNA"/>
</dbReference>
<dbReference type="InterPro" id="IPR036291">
    <property type="entry name" value="NAD(P)-bd_dom_sf"/>
</dbReference>
<name>A0ABD5RQC2_9EURY</name>
<comment type="caution">
    <text evidence="4">The sequence shown here is derived from an EMBL/GenBank/DDBJ whole genome shotgun (WGS) entry which is preliminary data.</text>
</comment>
<keyword evidence="1" id="KW-0560">Oxidoreductase</keyword>
<evidence type="ECO:0000313" key="4">
    <source>
        <dbReference type="EMBL" id="MFC5972711.1"/>
    </source>
</evidence>
<evidence type="ECO:0000256" key="2">
    <source>
        <dbReference type="SAM" id="MobiDB-lite"/>
    </source>
</evidence>
<dbReference type="InterPro" id="IPR000683">
    <property type="entry name" value="Gfo/Idh/MocA-like_OxRdtase_N"/>
</dbReference>
<evidence type="ECO:0000313" key="5">
    <source>
        <dbReference type="Proteomes" id="UP001596099"/>
    </source>
</evidence>
<evidence type="ECO:0000256" key="1">
    <source>
        <dbReference type="ARBA" id="ARBA00023002"/>
    </source>
</evidence>
<dbReference type="AlphaFoldDB" id="A0ABD5RQC2"/>
<dbReference type="Proteomes" id="UP001596099">
    <property type="component" value="Unassembled WGS sequence"/>
</dbReference>
<gene>
    <name evidence="4" type="ORF">ACFPYI_15345</name>
</gene>
<protein>
    <submittedName>
        <fullName evidence="4">Gfo/Idh/MocA family protein</fullName>
    </submittedName>
</protein>
<dbReference type="InterPro" id="IPR050463">
    <property type="entry name" value="Gfo/Idh/MocA_oxidrdct_glycsds"/>
</dbReference>
<dbReference type="PANTHER" id="PTHR43818">
    <property type="entry name" value="BCDNA.GH03377"/>
    <property type="match status" value="1"/>
</dbReference>
<dbReference type="PANTHER" id="PTHR43818:SF11">
    <property type="entry name" value="BCDNA.GH03377"/>
    <property type="match status" value="1"/>
</dbReference>